<comment type="caution">
    <text evidence="3">The sequence shown here is derived from an EMBL/GenBank/DDBJ whole genome shotgun (WGS) entry which is preliminary data.</text>
</comment>
<keyword evidence="4" id="KW-1185">Reference proteome</keyword>
<dbReference type="Pfam" id="PF00534">
    <property type="entry name" value="Glycos_transf_1"/>
    <property type="match status" value="1"/>
</dbReference>
<evidence type="ECO:0000259" key="1">
    <source>
        <dbReference type="Pfam" id="PF00534"/>
    </source>
</evidence>
<dbReference type="PANTHER" id="PTHR12526">
    <property type="entry name" value="GLYCOSYLTRANSFERASE"/>
    <property type="match status" value="1"/>
</dbReference>
<feature type="domain" description="Glycosyl transferase family 1" evidence="1">
    <location>
        <begin position="157"/>
        <end position="314"/>
    </location>
</feature>
<dbReference type="EC" id="2.4.1.250" evidence="3"/>
<feature type="domain" description="Glycosyltransferase subfamily 4-like N-terminal" evidence="2">
    <location>
        <begin position="18"/>
        <end position="103"/>
    </location>
</feature>
<gene>
    <name evidence="3" type="primary">mshA_3</name>
    <name evidence="3" type="ORF">Pla123a_10690</name>
</gene>
<dbReference type="Pfam" id="PF13439">
    <property type="entry name" value="Glyco_transf_4"/>
    <property type="match status" value="1"/>
</dbReference>
<sequence length="341" mass="37224">MPARVLHLLPTLHATDAARRVAVLCERLPREEYEQHVAALNATGAAGPRLGELAAGVHGLDRRFRRDPFVWRRLRRLVRSLAIDIVHAWGDDAAQFAALSGRRAVRAEATPDAESGWPANRLARFTPPMPEPDWDPQPVAEALGPPPPLPAEIAEQLPVGAKLIGVAAPLVPASGLKDLIWALDLVRVMDPNVWLLVLGDGPQRESLAEFSRLACEENRTLLLGDRDDLADLLPHLHLWWEGGRPAVAPVAVFQAMAASLPLVANRCEALEPLIPVTASGRLVTPGDRAEWAKATLRILEDGSHRQAMGYAAKHRGAGLAWPSQFVDACRQAYRPAYLRGR</sequence>
<name>A0A5C5YTJ0_9BACT</name>
<evidence type="ECO:0000259" key="2">
    <source>
        <dbReference type="Pfam" id="PF13439"/>
    </source>
</evidence>
<dbReference type="Gene3D" id="3.40.50.2000">
    <property type="entry name" value="Glycogen Phosphorylase B"/>
    <property type="match status" value="1"/>
</dbReference>
<dbReference type="InterPro" id="IPR001296">
    <property type="entry name" value="Glyco_trans_1"/>
</dbReference>
<dbReference type="Proteomes" id="UP000318478">
    <property type="component" value="Unassembled WGS sequence"/>
</dbReference>
<protein>
    <submittedName>
        <fullName evidence="3">D-inositol-3-phosphate glycosyltransferase</fullName>
        <ecNumber evidence="3">2.4.1.250</ecNumber>
    </submittedName>
</protein>
<dbReference type="GO" id="GO:0102710">
    <property type="term" value="F:D-inositol-3-phosphate glycosyltransferase activity"/>
    <property type="evidence" value="ECO:0007669"/>
    <property type="project" value="UniProtKB-EC"/>
</dbReference>
<dbReference type="SUPFAM" id="SSF53756">
    <property type="entry name" value="UDP-Glycosyltransferase/glycogen phosphorylase"/>
    <property type="match status" value="1"/>
</dbReference>
<proteinExistence type="predicted"/>
<evidence type="ECO:0000313" key="4">
    <source>
        <dbReference type="Proteomes" id="UP000318478"/>
    </source>
</evidence>
<evidence type="ECO:0000313" key="3">
    <source>
        <dbReference type="EMBL" id="TWT78278.1"/>
    </source>
</evidence>
<keyword evidence="3" id="KW-0328">Glycosyltransferase</keyword>
<organism evidence="3 4">
    <name type="scientific">Posidoniimonas polymericola</name>
    <dbReference type="NCBI Taxonomy" id="2528002"/>
    <lineage>
        <taxon>Bacteria</taxon>
        <taxon>Pseudomonadati</taxon>
        <taxon>Planctomycetota</taxon>
        <taxon>Planctomycetia</taxon>
        <taxon>Pirellulales</taxon>
        <taxon>Lacipirellulaceae</taxon>
        <taxon>Posidoniimonas</taxon>
    </lineage>
</organism>
<keyword evidence="3" id="KW-0808">Transferase</keyword>
<dbReference type="EMBL" id="SJPO01000002">
    <property type="protein sequence ID" value="TWT78278.1"/>
    <property type="molecule type" value="Genomic_DNA"/>
</dbReference>
<accession>A0A5C5YTJ0</accession>
<dbReference type="RefSeq" id="WP_146584605.1">
    <property type="nucleotide sequence ID" value="NZ_SJPO01000002.1"/>
</dbReference>
<reference evidence="3 4" key="1">
    <citation type="submission" date="2019-02" db="EMBL/GenBank/DDBJ databases">
        <title>Deep-cultivation of Planctomycetes and their phenomic and genomic characterization uncovers novel biology.</title>
        <authorList>
            <person name="Wiegand S."/>
            <person name="Jogler M."/>
            <person name="Boedeker C."/>
            <person name="Pinto D."/>
            <person name="Vollmers J."/>
            <person name="Rivas-Marin E."/>
            <person name="Kohn T."/>
            <person name="Peeters S.H."/>
            <person name="Heuer A."/>
            <person name="Rast P."/>
            <person name="Oberbeckmann S."/>
            <person name="Bunk B."/>
            <person name="Jeske O."/>
            <person name="Meyerdierks A."/>
            <person name="Storesund J.E."/>
            <person name="Kallscheuer N."/>
            <person name="Luecker S."/>
            <person name="Lage O.M."/>
            <person name="Pohl T."/>
            <person name="Merkel B.J."/>
            <person name="Hornburger P."/>
            <person name="Mueller R.-W."/>
            <person name="Bruemmer F."/>
            <person name="Labrenz M."/>
            <person name="Spormann A.M."/>
            <person name="Op Den Camp H."/>
            <person name="Overmann J."/>
            <person name="Amann R."/>
            <person name="Jetten M.S.M."/>
            <person name="Mascher T."/>
            <person name="Medema M.H."/>
            <person name="Devos D.P."/>
            <person name="Kaster A.-K."/>
            <person name="Ovreas L."/>
            <person name="Rohde M."/>
            <person name="Galperin M.Y."/>
            <person name="Jogler C."/>
        </authorList>
    </citation>
    <scope>NUCLEOTIDE SEQUENCE [LARGE SCALE GENOMIC DNA]</scope>
    <source>
        <strain evidence="3 4">Pla123a</strain>
    </source>
</reference>
<dbReference type="InterPro" id="IPR028098">
    <property type="entry name" value="Glyco_trans_4-like_N"/>
</dbReference>
<dbReference type="AlphaFoldDB" id="A0A5C5YTJ0"/>
<dbReference type="OrthoDB" id="9795746at2"/>